<protein>
    <submittedName>
        <fullName evidence="2">Uncharacterized protein</fullName>
    </submittedName>
</protein>
<feature type="non-terminal residue" evidence="2">
    <location>
        <position position="166"/>
    </location>
</feature>
<dbReference type="AlphaFoldDB" id="A0A0B6ZA29"/>
<reference evidence="2" key="1">
    <citation type="submission" date="2014-12" db="EMBL/GenBank/DDBJ databases">
        <title>Insight into the proteome of Arion vulgaris.</title>
        <authorList>
            <person name="Aradska J."/>
            <person name="Bulat T."/>
            <person name="Smidak R."/>
            <person name="Sarate P."/>
            <person name="Gangsoo J."/>
            <person name="Sialana F."/>
            <person name="Bilban M."/>
            <person name="Lubec G."/>
        </authorList>
    </citation>
    <scope>NUCLEOTIDE SEQUENCE</scope>
    <source>
        <tissue evidence="2">Skin</tissue>
    </source>
</reference>
<organism evidence="2">
    <name type="scientific">Arion vulgaris</name>
    <dbReference type="NCBI Taxonomy" id="1028688"/>
    <lineage>
        <taxon>Eukaryota</taxon>
        <taxon>Metazoa</taxon>
        <taxon>Spiralia</taxon>
        <taxon>Lophotrochozoa</taxon>
        <taxon>Mollusca</taxon>
        <taxon>Gastropoda</taxon>
        <taxon>Heterobranchia</taxon>
        <taxon>Euthyneura</taxon>
        <taxon>Panpulmonata</taxon>
        <taxon>Eupulmonata</taxon>
        <taxon>Stylommatophora</taxon>
        <taxon>Helicina</taxon>
        <taxon>Arionoidea</taxon>
        <taxon>Arionidae</taxon>
        <taxon>Arion</taxon>
    </lineage>
</organism>
<evidence type="ECO:0000313" key="2">
    <source>
        <dbReference type="EMBL" id="CEK65257.1"/>
    </source>
</evidence>
<dbReference type="EMBL" id="HACG01018392">
    <property type="protein sequence ID" value="CEK65257.1"/>
    <property type="molecule type" value="Transcribed_RNA"/>
</dbReference>
<feature type="compositionally biased region" description="Acidic residues" evidence="1">
    <location>
        <begin position="1"/>
        <end position="11"/>
    </location>
</feature>
<gene>
    <name evidence="2" type="primary">ORF54430</name>
</gene>
<feature type="region of interest" description="Disordered" evidence="1">
    <location>
        <begin position="1"/>
        <end position="122"/>
    </location>
</feature>
<feature type="non-terminal residue" evidence="2">
    <location>
        <position position="1"/>
    </location>
</feature>
<feature type="compositionally biased region" description="Polar residues" evidence="1">
    <location>
        <begin position="33"/>
        <end position="42"/>
    </location>
</feature>
<evidence type="ECO:0000256" key="1">
    <source>
        <dbReference type="SAM" id="MobiDB-lite"/>
    </source>
</evidence>
<feature type="compositionally biased region" description="Acidic residues" evidence="1">
    <location>
        <begin position="101"/>
        <end position="118"/>
    </location>
</feature>
<accession>A0A0B6ZA29</accession>
<name>A0A0B6ZA29_9EUPU</name>
<sequence length="166" mass="18736">DDNDTDEEDEDVKSMRESMQSILDDEETDVRQKTITNQQNSLDTDTVDSDKKMSSKKIKANKTEGDQNEETAENGAHSNEESTNDEIQGEKDYLSLTLGLENDDDSDDETIFGDDGDDSDRFGRLEELRKDLVTELGVDKLLEVYQIVQKVQEDEAESTEDDAKLA</sequence>
<proteinExistence type="predicted"/>